<evidence type="ECO:0000313" key="2">
    <source>
        <dbReference type="EMBL" id="KIU19236.1"/>
    </source>
</evidence>
<name>A0A0D1LSY3_9LACO</name>
<dbReference type="InterPro" id="IPR012338">
    <property type="entry name" value="Beta-lactam/transpept-like"/>
</dbReference>
<dbReference type="AlphaFoldDB" id="A0A0D1LSY3"/>
<dbReference type="Pfam" id="PF00144">
    <property type="entry name" value="Beta-lactamase"/>
    <property type="match status" value="1"/>
</dbReference>
<dbReference type="STRING" id="137591.AO080_04080"/>
<sequence>MFSPEQLTAVEGKIMGIGKILGATILTILVTGGTFTYLSHGEIGHEAAPKVRKIHKPVVKQNINAPVQPQSVLAKAIDQQVKATGRSGTLLVAKAGKIILNQGYGLANKQTNQPATTQSLYGIASLQKNLTALLVMQQVAAGKIKLTDKVSQYLPQLPAANTVTVQQLLNMTAGYNQIGKTEATLDEAGYEKYALSQLVMDQRGAWYYSAGNYVALVGILRQVTGRSYADLLKETFKGQHHIDYTDYNDFIDSPYKTANYGADGTAYFDNPNIFNREIGTGSIEMTTGNLYKLLRDELSNKIISKLQFNAMMRLAPNETYASGMYDDGNAYRMHGIILGFEPSVKMSKDGKNMVIWLSNEDTTKVHTNVDLVNHLYDSLLTVE</sequence>
<proteinExistence type="predicted"/>
<evidence type="ECO:0000259" key="1">
    <source>
        <dbReference type="Pfam" id="PF00144"/>
    </source>
</evidence>
<gene>
    <name evidence="2" type="primary">pbpX_2</name>
    <name evidence="2" type="ORF">QX99_02271</name>
</gene>
<keyword evidence="3" id="KW-1185">Reference proteome</keyword>
<comment type="caution">
    <text evidence="2">The sequence shown here is derived from an EMBL/GenBank/DDBJ whole genome shotgun (WGS) entry which is preliminary data.</text>
</comment>
<dbReference type="InterPro" id="IPR050491">
    <property type="entry name" value="AmpC-like"/>
</dbReference>
<dbReference type="PANTHER" id="PTHR46825">
    <property type="entry name" value="D-ALANYL-D-ALANINE-CARBOXYPEPTIDASE/ENDOPEPTIDASE AMPH"/>
    <property type="match status" value="1"/>
</dbReference>
<dbReference type="Gene3D" id="3.40.710.10">
    <property type="entry name" value="DD-peptidase/beta-lactamase superfamily"/>
    <property type="match status" value="1"/>
</dbReference>
<dbReference type="Proteomes" id="UP000032287">
    <property type="component" value="Unassembled WGS sequence"/>
</dbReference>
<protein>
    <submittedName>
        <fullName evidence="2">PbpX_2 protein</fullName>
    </submittedName>
</protein>
<dbReference type="InterPro" id="IPR001466">
    <property type="entry name" value="Beta-lactam-related"/>
</dbReference>
<dbReference type="eggNOG" id="COG1680">
    <property type="taxonomic scope" value="Bacteria"/>
</dbReference>
<organism evidence="2 3">
    <name type="scientific">Weissella cibaria</name>
    <dbReference type="NCBI Taxonomy" id="137591"/>
    <lineage>
        <taxon>Bacteria</taxon>
        <taxon>Bacillati</taxon>
        <taxon>Bacillota</taxon>
        <taxon>Bacilli</taxon>
        <taxon>Lactobacillales</taxon>
        <taxon>Lactobacillaceae</taxon>
        <taxon>Weissella</taxon>
    </lineage>
</organism>
<dbReference type="SUPFAM" id="SSF56601">
    <property type="entry name" value="beta-lactamase/transpeptidase-like"/>
    <property type="match status" value="1"/>
</dbReference>
<accession>A0A0D1LSY3</accession>
<feature type="domain" description="Beta-lactamase-related" evidence="1">
    <location>
        <begin position="74"/>
        <end position="324"/>
    </location>
</feature>
<evidence type="ECO:0000313" key="3">
    <source>
        <dbReference type="Proteomes" id="UP000032287"/>
    </source>
</evidence>
<dbReference type="PATRIC" id="fig|137591.25.peg.2230"/>
<reference evidence="2" key="1">
    <citation type="journal article" date="2015" name="Microbiology (Mosc.)">
        <title>Genomics of the Weissella cibaria species with an examination of its metabolic traits.</title>
        <authorList>
            <person name="Lynch K.M."/>
            <person name="Lucid A."/>
            <person name="Arendt E.K."/>
            <person name="Sleator R.D."/>
            <person name="Lucey B."/>
            <person name="Coffey A."/>
        </authorList>
    </citation>
    <scope>NUCLEOTIDE SEQUENCE [LARGE SCALE GENOMIC DNA]</scope>
    <source>
        <strain evidence="2">MG1</strain>
    </source>
</reference>
<dbReference type="EMBL" id="JWHU01000042">
    <property type="protein sequence ID" value="KIU19236.1"/>
    <property type="molecule type" value="Genomic_DNA"/>
</dbReference>
<dbReference type="PANTHER" id="PTHR46825:SF9">
    <property type="entry name" value="BETA-LACTAMASE-RELATED DOMAIN-CONTAINING PROTEIN"/>
    <property type="match status" value="1"/>
</dbReference>